<evidence type="ECO:0000313" key="2">
    <source>
        <dbReference type="EMBL" id="KAK5645872.1"/>
    </source>
</evidence>
<evidence type="ECO:0000313" key="3">
    <source>
        <dbReference type="Proteomes" id="UP001329430"/>
    </source>
</evidence>
<feature type="signal peptide" evidence="1">
    <location>
        <begin position="1"/>
        <end position="15"/>
    </location>
</feature>
<feature type="chain" id="PRO_5042931180" evidence="1">
    <location>
        <begin position="16"/>
        <end position="233"/>
    </location>
</feature>
<reference evidence="2 3" key="1">
    <citation type="journal article" date="2024" name="Insects">
        <title>An Improved Chromosome-Level Genome Assembly of the Firefly Pyrocoelia pectoralis.</title>
        <authorList>
            <person name="Fu X."/>
            <person name="Meyer-Rochow V.B."/>
            <person name="Ballantyne L."/>
            <person name="Zhu X."/>
        </authorList>
    </citation>
    <scope>NUCLEOTIDE SEQUENCE [LARGE SCALE GENOMIC DNA]</scope>
    <source>
        <strain evidence="2">XCY_ONT2</strain>
    </source>
</reference>
<dbReference type="Proteomes" id="UP001329430">
    <property type="component" value="Chromosome 3"/>
</dbReference>
<proteinExistence type="predicted"/>
<protein>
    <submittedName>
        <fullName evidence="2">Uncharacterized protein</fullName>
    </submittedName>
</protein>
<comment type="caution">
    <text evidence="2">The sequence shown here is derived from an EMBL/GenBank/DDBJ whole genome shotgun (WGS) entry which is preliminary data.</text>
</comment>
<name>A0AAN7ZJ80_9COLE</name>
<dbReference type="EMBL" id="JAVRBK010000003">
    <property type="protein sequence ID" value="KAK5645872.1"/>
    <property type="molecule type" value="Genomic_DNA"/>
</dbReference>
<gene>
    <name evidence="2" type="ORF">RI129_004336</name>
</gene>
<evidence type="ECO:0000256" key="1">
    <source>
        <dbReference type="SAM" id="SignalP"/>
    </source>
</evidence>
<organism evidence="2 3">
    <name type="scientific">Pyrocoelia pectoralis</name>
    <dbReference type="NCBI Taxonomy" id="417401"/>
    <lineage>
        <taxon>Eukaryota</taxon>
        <taxon>Metazoa</taxon>
        <taxon>Ecdysozoa</taxon>
        <taxon>Arthropoda</taxon>
        <taxon>Hexapoda</taxon>
        <taxon>Insecta</taxon>
        <taxon>Pterygota</taxon>
        <taxon>Neoptera</taxon>
        <taxon>Endopterygota</taxon>
        <taxon>Coleoptera</taxon>
        <taxon>Polyphaga</taxon>
        <taxon>Elateriformia</taxon>
        <taxon>Elateroidea</taxon>
        <taxon>Lampyridae</taxon>
        <taxon>Lampyrinae</taxon>
        <taxon>Pyrocoelia</taxon>
    </lineage>
</organism>
<keyword evidence="1" id="KW-0732">Signal</keyword>
<accession>A0AAN7ZJ80</accession>
<dbReference type="AlphaFoldDB" id="A0AAN7ZJ80"/>
<sequence length="233" mass="26559">MKVFVIFACLVVVKSAPQPYLDDSVDDLLEQRIASGLRPLEEVVNDVVNRLANRDPLDVAKNVSININGHYYNFSQVHLEGFSNVIQRVSLNGNIFSSSFEFHLTLPQVSGWVKSFSSDLPLFQGKVINGSFSIRNYKFNARIGVIFGRVQPSKVVTTIERANVTVAGTDNDQEWSDKLSHKIVEVVNSHEYHKIIGRIVDRYVKKLMSRKWWELNAYAVEVEDYLSDEEDYS</sequence>
<keyword evidence="3" id="KW-1185">Reference proteome</keyword>